<dbReference type="PANTHER" id="PTHR12729">
    <property type="entry name" value="TRNA(HIS) GUANYLYLTRANSFERASE-RELATED"/>
    <property type="match status" value="1"/>
</dbReference>
<dbReference type="GO" id="GO:0005525">
    <property type="term" value="F:GTP binding"/>
    <property type="evidence" value="ECO:0007669"/>
    <property type="project" value="UniProtKB-KW"/>
</dbReference>
<keyword evidence="14" id="KW-1185">Reference proteome</keyword>
<evidence type="ECO:0000313" key="13">
    <source>
        <dbReference type="EMBL" id="GIJ69200.1"/>
    </source>
</evidence>
<comment type="similarity">
    <text evidence="2">Belongs to the tRNA(His) guanylyltransferase family.</text>
</comment>
<keyword evidence="6 13" id="KW-0548">Nucleotidyltransferase</keyword>
<keyword evidence="7" id="KW-0479">Metal-binding</keyword>
<evidence type="ECO:0000256" key="5">
    <source>
        <dbReference type="ARBA" id="ARBA00022694"/>
    </source>
</evidence>
<name>A0A8J3ZXA8_9ACTN</name>
<proteinExistence type="inferred from homology"/>
<evidence type="ECO:0000256" key="2">
    <source>
        <dbReference type="ARBA" id="ARBA00010113"/>
    </source>
</evidence>
<feature type="domain" description="Thg1 C-terminal" evidence="12">
    <location>
        <begin position="132"/>
        <end position="204"/>
    </location>
</feature>
<evidence type="ECO:0000259" key="12">
    <source>
        <dbReference type="Pfam" id="PF14413"/>
    </source>
</evidence>
<dbReference type="PANTHER" id="PTHR12729:SF6">
    <property type="entry name" value="TRNA(HIS) GUANYLYLTRANSFERASE-RELATED"/>
    <property type="match status" value="1"/>
</dbReference>
<evidence type="ECO:0000256" key="8">
    <source>
        <dbReference type="ARBA" id="ARBA00022741"/>
    </source>
</evidence>
<evidence type="ECO:0000256" key="4">
    <source>
        <dbReference type="ARBA" id="ARBA00022679"/>
    </source>
</evidence>
<dbReference type="Pfam" id="PF14413">
    <property type="entry name" value="Thg1C"/>
    <property type="match status" value="1"/>
</dbReference>
<keyword evidence="9" id="KW-0460">Magnesium</keyword>
<dbReference type="InterPro" id="IPR007537">
    <property type="entry name" value="tRNAHis_GuaTrfase_Thg1"/>
</dbReference>
<feature type="domain" description="tRNAHis guanylyltransferase catalytic" evidence="11">
    <location>
        <begin position="13"/>
        <end position="115"/>
    </location>
</feature>
<sequence>MRLKDLDTTQRTREWYHGLTLLPGAWAIVRVDGRSFSRLTEDHDDKPFDERFASVMAHAAQTLLTELGGRYAYTESDEISVLLDPAWRLFGRSVEKLVSISAGVASAAFTLEAGRTGVFDSRVWLGTGVADVVDYFSWRQADAARCALNGWCYWTLRSEGVSVRAATRQLEGLDFSGKNELLYQRGINFNEVPAWQRRGVGLWFEEFTRGDAVRRRVRVERDLPMGEEYRALVSARAPA</sequence>
<evidence type="ECO:0000259" key="11">
    <source>
        <dbReference type="Pfam" id="PF04446"/>
    </source>
</evidence>
<organism evidence="13 14">
    <name type="scientific">Virgisporangium ochraceum</name>
    <dbReference type="NCBI Taxonomy" id="65505"/>
    <lineage>
        <taxon>Bacteria</taxon>
        <taxon>Bacillati</taxon>
        <taxon>Actinomycetota</taxon>
        <taxon>Actinomycetes</taxon>
        <taxon>Micromonosporales</taxon>
        <taxon>Micromonosporaceae</taxon>
        <taxon>Virgisporangium</taxon>
    </lineage>
</organism>
<dbReference type="RefSeq" id="WP_203929131.1">
    <property type="nucleotide sequence ID" value="NZ_BOPH01000057.1"/>
</dbReference>
<dbReference type="GO" id="GO:0006400">
    <property type="term" value="P:tRNA modification"/>
    <property type="evidence" value="ECO:0007669"/>
    <property type="project" value="InterPro"/>
</dbReference>
<dbReference type="Gene3D" id="3.30.70.3000">
    <property type="match status" value="1"/>
</dbReference>
<comment type="cofactor">
    <cofactor evidence="1">
        <name>Mg(2+)</name>
        <dbReference type="ChEBI" id="CHEBI:18420"/>
    </cofactor>
</comment>
<dbReference type="Pfam" id="PF04446">
    <property type="entry name" value="Thg1"/>
    <property type="match status" value="1"/>
</dbReference>
<dbReference type="InterPro" id="IPR025845">
    <property type="entry name" value="Thg1_C_dom"/>
</dbReference>
<keyword evidence="10" id="KW-0342">GTP-binding</keyword>
<comment type="caution">
    <text evidence="13">The sequence shown here is derived from an EMBL/GenBank/DDBJ whole genome shotgun (WGS) entry which is preliminary data.</text>
</comment>
<dbReference type="GO" id="GO:0000287">
    <property type="term" value="F:magnesium ion binding"/>
    <property type="evidence" value="ECO:0007669"/>
    <property type="project" value="InterPro"/>
</dbReference>
<keyword evidence="5" id="KW-0819">tRNA processing</keyword>
<evidence type="ECO:0000313" key="14">
    <source>
        <dbReference type="Proteomes" id="UP000635606"/>
    </source>
</evidence>
<dbReference type="AlphaFoldDB" id="A0A8J3ZXA8"/>
<reference evidence="13" key="1">
    <citation type="submission" date="2021-01" db="EMBL/GenBank/DDBJ databases">
        <title>Whole genome shotgun sequence of Virgisporangium ochraceum NBRC 16418.</title>
        <authorList>
            <person name="Komaki H."/>
            <person name="Tamura T."/>
        </authorList>
    </citation>
    <scope>NUCLEOTIDE SEQUENCE</scope>
    <source>
        <strain evidence="13">NBRC 16418</strain>
    </source>
</reference>
<evidence type="ECO:0000256" key="9">
    <source>
        <dbReference type="ARBA" id="ARBA00022842"/>
    </source>
</evidence>
<evidence type="ECO:0000256" key="10">
    <source>
        <dbReference type="ARBA" id="ARBA00023134"/>
    </source>
</evidence>
<gene>
    <name evidence="13" type="ORF">Voc01_041170</name>
</gene>
<keyword evidence="4" id="KW-0808">Transferase</keyword>
<keyword evidence="8" id="KW-0547">Nucleotide-binding</keyword>
<accession>A0A8J3ZXA8</accession>
<dbReference type="EMBL" id="BOPH01000057">
    <property type="protein sequence ID" value="GIJ69200.1"/>
    <property type="molecule type" value="Genomic_DNA"/>
</dbReference>
<protein>
    <recommendedName>
        <fullName evidence="3">tRNA(His) guanylyltransferase</fullName>
        <ecNumber evidence="3">2.7.7.79</ecNumber>
    </recommendedName>
</protein>
<dbReference type="GO" id="GO:0008193">
    <property type="term" value="F:tRNA guanylyltransferase activity"/>
    <property type="evidence" value="ECO:0007669"/>
    <property type="project" value="UniProtKB-EC"/>
</dbReference>
<evidence type="ECO:0000256" key="7">
    <source>
        <dbReference type="ARBA" id="ARBA00022723"/>
    </source>
</evidence>
<dbReference type="Proteomes" id="UP000635606">
    <property type="component" value="Unassembled WGS sequence"/>
</dbReference>
<evidence type="ECO:0000256" key="3">
    <source>
        <dbReference type="ARBA" id="ARBA00012511"/>
    </source>
</evidence>
<dbReference type="EC" id="2.7.7.79" evidence="3"/>
<dbReference type="InterPro" id="IPR038469">
    <property type="entry name" value="tRNAHis_GuaTrfase_Thg1_sf"/>
</dbReference>
<dbReference type="InterPro" id="IPR024956">
    <property type="entry name" value="tRNAHis_GuaTrfase_cat"/>
</dbReference>
<evidence type="ECO:0000256" key="1">
    <source>
        <dbReference type="ARBA" id="ARBA00001946"/>
    </source>
</evidence>
<evidence type="ECO:0000256" key="6">
    <source>
        <dbReference type="ARBA" id="ARBA00022695"/>
    </source>
</evidence>